<accession>A0A0N9DXN8</accession>
<dbReference type="EMBL" id="KT072768">
    <property type="protein sequence ID" value="ALF34887.1"/>
    <property type="molecule type" value="Genomic_DNA"/>
</dbReference>
<sequence>MRKGVTWCATAVICILLKINVKLSSPDSSLVDGQKDA</sequence>
<dbReference type="AlphaFoldDB" id="A0A0N9DXN8"/>
<organism evidence="2">
    <name type="scientific">Vibrio alginolyticus</name>
    <dbReference type="NCBI Taxonomy" id="663"/>
    <lineage>
        <taxon>Bacteria</taxon>
        <taxon>Pseudomonadati</taxon>
        <taxon>Pseudomonadota</taxon>
        <taxon>Gammaproteobacteria</taxon>
        <taxon>Vibrionales</taxon>
        <taxon>Vibrionaceae</taxon>
        <taxon>Vibrio</taxon>
    </lineage>
</organism>
<name>A0A0N9DXN8_VIBAL</name>
<reference evidence="2" key="1">
    <citation type="journal article" date="2016" name="BMC Microbiol.">
        <title>Comparative genomic analysis of six new-found integrative conjugative elements (ICEs) in Vibrio alginolyticus.</title>
        <authorList>
            <person name="Luo P."/>
            <person name="He X."/>
            <person name="Wang Y."/>
            <person name="Liu Q."/>
            <person name="Hu C."/>
        </authorList>
    </citation>
    <scope>NUCLEOTIDE SEQUENCE</scope>
    <source>
        <strain evidence="1">E0601</strain>
        <strain evidence="2">HN492</strain>
    </source>
</reference>
<proteinExistence type="predicted"/>
<protein>
    <submittedName>
        <fullName evidence="2">Uncharacterized protein</fullName>
    </submittedName>
</protein>
<evidence type="ECO:0000313" key="2">
    <source>
        <dbReference type="EMBL" id="ALF35003.1"/>
    </source>
</evidence>
<evidence type="ECO:0000313" key="1">
    <source>
        <dbReference type="EMBL" id="ALF34887.1"/>
    </source>
</evidence>
<dbReference type="EMBL" id="KT072769">
    <property type="protein sequence ID" value="ALF35003.1"/>
    <property type="molecule type" value="Genomic_DNA"/>
</dbReference>
<gene>
    <name evidence="1" type="ORF">ICEValE0601_003</name>
    <name evidence="2" type="ORF">ICEValHN492_003</name>
</gene>